<name>A0ABQ9HQT8_9NEOP</name>
<protein>
    <submittedName>
        <fullName evidence="1">Uncharacterized protein</fullName>
    </submittedName>
</protein>
<reference evidence="1 2" key="1">
    <citation type="submission" date="2023-02" db="EMBL/GenBank/DDBJ databases">
        <title>LHISI_Scaffold_Assembly.</title>
        <authorList>
            <person name="Stuart O.P."/>
            <person name="Cleave R."/>
            <person name="Magrath M.J.L."/>
            <person name="Mikheyev A.S."/>
        </authorList>
    </citation>
    <scope>NUCLEOTIDE SEQUENCE [LARGE SCALE GENOMIC DNA]</scope>
    <source>
        <strain evidence="1">Daus_M_001</strain>
        <tissue evidence="1">Leg muscle</tissue>
    </source>
</reference>
<evidence type="ECO:0000313" key="1">
    <source>
        <dbReference type="EMBL" id="KAJ8886757.1"/>
    </source>
</evidence>
<sequence>MLGDSWILCDEAVHSIHLFEVYCAPNSCNMSLVRICALLQCFVCAFFLQWPTNVATHLKRTGIKHLNAILGLQHNGCVLSLIR</sequence>
<organism evidence="1 2">
    <name type="scientific">Dryococelus australis</name>
    <dbReference type="NCBI Taxonomy" id="614101"/>
    <lineage>
        <taxon>Eukaryota</taxon>
        <taxon>Metazoa</taxon>
        <taxon>Ecdysozoa</taxon>
        <taxon>Arthropoda</taxon>
        <taxon>Hexapoda</taxon>
        <taxon>Insecta</taxon>
        <taxon>Pterygota</taxon>
        <taxon>Neoptera</taxon>
        <taxon>Polyneoptera</taxon>
        <taxon>Phasmatodea</taxon>
        <taxon>Verophasmatodea</taxon>
        <taxon>Anareolatae</taxon>
        <taxon>Phasmatidae</taxon>
        <taxon>Eurycanthinae</taxon>
        <taxon>Dryococelus</taxon>
    </lineage>
</organism>
<dbReference type="Proteomes" id="UP001159363">
    <property type="component" value="Chromosome X"/>
</dbReference>
<gene>
    <name evidence="1" type="ORF">PR048_012969</name>
</gene>
<evidence type="ECO:0000313" key="2">
    <source>
        <dbReference type="Proteomes" id="UP001159363"/>
    </source>
</evidence>
<comment type="caution">
    <text evidence="1">The sequence shown here is derived from an EMBL/GenBank/DDBJ whole genome shotgun (WGS) entry which is preliminary data.</text>
</comment>
<keyword evidence="2" id="KW-1185">Reference proteome</keyword>
<proteinExistence type="predicted"/>
<accession>A0ABQ9HQT8</accession>
<dbReference type="EMBL" id="JARBHB010000004">
    <property type="protein sequence ID" value="KAJ8886757.1"/>
    <property type="molecule type" value="Genomic_DNA"/>
</dbReference>